<keyword evidence="1" id="KW-0812">Transmembrane</keyword>
<evidence type="ECO:0000313" key="2">
    <source>
        <dbReference type="EMBL" id="GAA4740850.1"/>
    </source>
</evidence>
<keyword evidence="1" id="KW-0472">Membrane</keyword>
<evidence type="ECO:0000256" key="1">
    <source>
        <dbReference type="SAM" id="Phobius"/>
    </source>
</evidence>
<feature type="transmembrane region" description="Helical" evidence="1">
    <location>
        <begin position="43"/>
        <end position="63"/>
    </location>
</feature>
<comment type="caution">
    <text evidence="2">The sequence shown here is derived from an EMBL/GenBank/DDBJ whole genome shotgun (WGS) entry which is preliminary data.</text>
</comment>
<gene>
    <name evidence="2" type="ORF">GCM10025783_09800</name>
</gene>
<keyword evidence="3" id="KW-1185">Reference proteome</keyword>
<protein>
    <recommendedName>
        <fullName evidence="4">Cell division protein FtsL</fullName>
    </recommendedName>
</protein>
<proteinExistence type="predicted"/>
<dbReference type="RefSeq" id="WP_345479892.1">
    <property type="nucleotide sequence ID" value="NZ_BAABLP010000002.1"/>
</dbReference>
<evidence type="ECO:0000313" key="3">
    <source>
        <dbReference type="Proteomes" id="UP001500121"/>
    </source>
</evidence>
<dbReference type="EMBL" id="BAABLP010000002">
    <property type="protein sequence ID" value="GAA4740850.1"/>
    <property type="molecule type" value="Genomic_DNA"/>
</dbReference>
<name>A0ABP8Z0G5_9MICO</name>
<sequence length="148" mass="15106">MSTAFAFDPVRRPAPARPVEAAPVVAAPPLAAPRALPVARPKVVAAAAVLGGAVCVVVAQLLLSIGTANGAYRLAELEQRSDVLTRQQQVQAESLQALAAPQHLAAQAAALGMVPDDSAAYLDARTGRVLGSTEATFGTVRHPGGITR</sequence>
<reference evidence="3" key="1">
    <citation type="journal article" date="2019" name="Int. J. Syst. Evol. Microbiol.">
        <title>The Global Catalogue of Microorganisms (GCM) 10K type strain sequencing project: providing services to taxonomists for standard genome sequencing and annotation.</title>
        <authorList>
            <consortium name="The Broad Institute Genomics Platform"/>
            <consortium name="The Broad Institute Genome Sequencing Center for Infectious Disease"/>
            <person name="Wu L."/>
            <person name="Ma J."/>
        </authorList>
    </citation>
    <scope>NUCLEOTIDE SEQUENCE [LARGE SCALE GENOMIC DNA]</scope>
    <source>
        <strain evidence="3">JCM 19015</strain>
    </source>
</reference>
<dbReference type="Proteomes" id="UP001500121">
    <property type="component" value="Unassembled WGS sequence"/>
</dbReference>
<evidence type="ECO:0008006" key="4">
    <source>
        <dbReference type="Google" id="ProtNLM"/>
    </source>
</evidence>
<accession>A0ABP8Z0G5</accession>
<organism evidence="2 3">
    <name type="scientific">Amnibacterium soli</name>
    <dbReference type="NCBI Taxonomy" id="1282736"/>
    <lineage>
        <taxon>Bacteria</taxon>
        <taxon>Bacillati</taxon>
        <taxon>Actinomycetota</taxon>
        <taxon>Actinomycetes</taxon>
        <taxon>Micrococcales</taxon>
        <taxon>Microbacteriaceae</taxon>
        <taxon>Amnibacterium</taxon>
    </lineage>
</organism>
<keyword evidence="1" id="KW-1133">Transmembrane helix</keyword>